<gene>
    <name evidence="2" type="ORF">A8O14_02650</name>
</gene>
<dbReference type="Proteomes" id="UP000078463">
    <property type="component" value="Chromosome"/>
</dbReference>
<dbReference type="STRING" id="1743168.A8O14_02650"/>
<keyword evidence="3" id="KW-1185">Reference proteome</keyword>
<evidence type="ECO:0000313" key="3">
    <source>
        <dbReference type="Proteomes" id="UP000078463"/>
    </source>
</evidence>
<proteinExistence type="predicted"/>
<organism evidence="2 3">
    <name type="scientific">Polynucleobacter wuianus</name>
    <dbReference type="NCBI Taxonomy" id="1743168"/>
    <lineage>
        <taxon>Bacteria</taxon>
        <taxon>Pseudomonadati</taxon>
        <taxon>Pseudomonadota</taxon>
        <taxon>Betaproteobacteria</taxon>
        <taxon>Burkholderiales</taxon>
        <taxon>Burkholderiaceae</taxon>
        <taxon>Polynucleobacter</taxon>
    </lineage>
</organism>
<accession>A0A191UDQ6</accession>
<evidence type="ECO:0000313" key="2">
    <source>
        <dbReference type="EMBL" id="ANI99087.1"/>
    </source>
</evidence>
<evidence type="ECO:0000256" key="1">
    <source>
        <dbReference type="SAM" id="MobiDB-lite"/>
    </source>
</evidence>
<name>A0A191UDQ6_9BURK</name>
<feature type="region of interest" description="Disordered" evidence="1">
    <location>
        <begin position="130"/>
        <end position="154"/>
    </location>
</feature>
<dbReference type="KEGG" id="pwu:A8O14_02650"/>
<reference evidence="3" key="1">
    <citation type="submission" date="2016-05" db="EMBL/GenBank/DDBJ databases">
        <title>Polynucleobacter sp. QLW-P1FAT50C-4 genome.</title>
        <authorList>
            <person name="Hahn M.W."/>
        </authorList>
    </citation>
    <scope>NUCLEOTIDE SEQUENCE [LARGE SCALE GENOMIC DNA]</scope>
    <source>
        <strain evidence="3">QLW-P1FAT50C-4</strain>
    </source>
</reference>
<sequence>MPIKLRKKKMNEQLTQIYDMAYAVLNDEVRIEQKNCGETDLVILHRIHVKLLAEEMGLTAPDNTAHMSEVVEAEISELFWGLEDHLQSVCNDKHMDPDHMVEARNLYNKLYSICRLIGLDPASLSNLKNNKAEATPTSKPPAPKAKQAEQGVLV</sequence>
<dbReference type="EMBL" id="CP015922">
    <property type="protein sequence ID" value="ANI99087.1"/>
    <property type="molecule type" value="Genomic_DNA"/>
</dbReference>
<protein>
    <submittedName>
        <fullName evidence="2">Uncharacterized protein</fullName>
    </submittedName>
</protein>
<feature type="compositionally biased region" description="Low complexity" evidence="1">
    <location>
        <begin position="144"/>
        <end position="154"/>
    </location>
</feature>
<dbReference type="AlphaFoldDB" id="A0A191UDQ6"/>